<evidence type="ECO:0000313" key="9">
    <source>
        <dbReference type="Proteomes" id="UP001269081"/>
    </source>
</evidence>
<dbReference type="NCBIfam" id="TIGR02227">
    <property type="entry name" value="sigpep_I_bact"/>
    <property type="match status" value="1"/>
</dbReference>
<dbReference type="PROSITE" id="PS00761">
    <property type="entry name" value="SPASE_I_3"/>
    <property type="match status" value="1"/>
</dbReference>
<reference evidence="8 9" key="1">
    <citation type="submission" date="2023-07" db="EMBL/GenBank/DDBJ databases">
        <title>Sorghum-associated microbial communities from plants grown in Nebraska, USA.</title>
        <authorList>
            <person name="Schachtman D."/>
        </authorList>
    </citation>
    <scope>NUCLEOTIDE SEQUENCE [LARGE SCALE GENOMIC DNA]</scope>
    <source>
        <strain evidence="8 9">4129</strain>
    </source>
</reference>
<dbReference type="InterPro" id="IPR019758">
    <property type="entry name" value="Pept_S26A_signal_pept_1_CS"/>
</dbReference>
<keyword evidence="9" id="KW-1185">Reference proteome</keyword>
<proteinExistence type="inferred from homology"/>
<evidence type="ECO:0000256" key="2">
    <source>
        <dbReference type="ARBA" id="ARBA00009370"/>
    </source>
</evidence>
<accession>A0ABU1Y7A9</accession>
<dbReference type="InterPro" id="IPR036286">
    <property type="entry name" value="LexA/Signal_pep-like_sf"/>
</dbReference>
<keyword evidence="5 6" id="KW-0378">Hydrolase</keyword>
<dbReference type="Gene3D" id="2.10.109.10">
    <property type="entry name" value="Umud Fragment, subunit A"/>
    <property type="match status" value="1"/>
</dbReference>
<protein>
    <recommendedName>
        <fullName evidence="4 6">Signal peptidase I</fullName>
        <ecNumber evidence="3 6">3.4.21.89</ecNumber>
    </recommendedName>
</protein>
<organism evidence="8 9">
    <name type="scientific">Flavobacterium piscis</name>
    <dbReference type="NCBI Taxonomy" id="1114874"/>
    <lineage>
        <taxon>Bacteria</taxon>
        <taxon>Pseudomonadati</taxon>
        <taxon>Bacteroidota</taxon>
        <taxon>Flavobacteriia</taxon>
        <taxon>Flavobacteriales</taxon>
        <taxon>Flavobacteriaceae</taxon>
        <taxon>Flavobacterium</taxon>
    </lineage>
</organism>
<evidence type="ECO:0000256" key="3">
    <source>
        <dbReference type="ARBA" id="ARBA00013208"/>
    </source>
</evidence>
<dbReference type="Proteomes" id="UP001269081">
    <property type="component" value="Unassembled WGS sequence"/>
</dbReference>
<dbReference type="PANTHER" id="PTHR43390:SF1">
    <property type="entry name" value="CHLOROPLAST PROCESSING PEPTIDASE"/>
    <property type="match status" value="1"/>
</dbReference>
<dbReference type="PRINTS" id="PR00727">
    <property type="entry name" value="LEADERPTASE"/>
</dbReference>
<dbReference type="InterPro" id="IPR019533">
    <property type="entry name" value="Peptidase_S26"/>
</dbReference>
<evidence type="ECO:0000259" key="7">
    <source>
        <dbReference type="Pfam" id="PF10502"/>
    </source>
</evidence>
<evidence type="ECO:0000256" key="1">
    <source>
        <dbReference type="ARBA" id="ARBA00000677"/>
    </source>
</evidence>
<dbReference type="PANTHER" id="PTHR43390">
    <property type="entry name" value="SIGNAL PEPTIDASE I"/>
    <property type="match status" value="1"/>
</dbReference>
<evidence type="ECO:0000256" key="5">
    <source>
        <dbReference type="ARBA" id="ARBA00022801"/>
    </source>
</evidence>
<dbReference type="EMBL" id="JAVDWQ010000006">
    <property type="protein sequence ID" value="MDR7210120.1"/>
    <property type="molecule type" value="Genomic_DNA"/>
</dbReference>
<dbReference type="SUPFAM" id="SSF51306">
    <property type="entry name" value="LexA/Signal peptidase"/>
    <property type="match status" value="1"/>
</dbReference>
<gene>
    <name evidence="8" type="ORF">J2W48_002060</name>
</gene>
<feature type="domain" description="Peptidase S26" evidence="7">
    <location>
        <begin position="8"/>
        <end position="221"/>
    </location>
</feature>
<comment type="subcellular location">
    <subcellularLocation>
        <location evidence="6">Membrane</location>
        <topology evidence="6">Single-pass type II membrane protein</topology>
    </subcellularLocation>
</comment>
<comment type="catalytic activity">
    <reaction evidence="1 6">
        <text>Cleavage of hydrophobic, N-terminal signal or leader sequences from secreted and periplasmic proteins.</text>
        <dbReference type="EC" id="3.4.21.89"/>
    </reaction>
</comment>
<dbReference type="InterPro" id="IPR000223">
    <property type="entry name" value="Pept_S26A_signal_pept_1"/>
</dbReference>
<dbReference type="Pfam" id="PF10502">
    <property type="entry name" value="Peptidase_S26"/>
    <property type="match status" value="1"/>
</dbReference>
<dbReference type="EC" id="3.4.21.89" evidence="3 6"/>
<dbReference type="RefSeq" id="WP_310280874.1">
    <property type="nucleotide sequence ID" value="NZ_JAVDWQ010000006.1"/>
</dbReference>
<evidence type="ECO:0000256" key="6">
    <source>
        <dbReference type="RuleBase" id="RU362042"/>
    </source>
</evidence>
<dbReference type="CDD" id="cd06530">
    <property type="entry name" value="S26_SPase_I"/>
    <property type="match status" value="1"/>
</dbReference>
<comment type="caution">
    <text evidence="8">The sequence shown here is derived from an EMBL/GenBank/DDBJ whole genome shotgun (WGS) entry which is preliminary data.</text>
</comment>
<evidence type="ECO:0000313" key="8">
    <source>
        <dbReference type="EMBL" id="MDR7210120.1"/>
    </source>
</evidence>
<comment type="similarity">
    <text evidence="2 6">Belongs to the peptidase S26 family.</text>
</comment>
<name>A0ABU1Y7A9_9FLAO</name>
<keyword evidence="6" id="KW-0645">Protease</keyword>
<sequence>MNSKKITPFIIALLAITNLSCQKEVKAFKNSSIANEPTLKLNSTVFISESKVPVQNDFISYNYESEIFGKETRIHRLVAKENDVLEIKNGIVYVNKKDIDQGKNFVHFYKLPKYHYLDIKQKENIIDQFYAVPVGKDSVNALLPDLVAEKYNLKSKRQIKKQGIADIYIKKLYHKDWNEDNFGPLTIPKGKIFIIGDNRHNSEDSRYIGLIDFTQIIGTVVENQ</sequence>
<evidence type="ECO:0000256" key="4">
    <source>
        <dbReference type="ARBA" id="ARBA00019232"/>
    </source>
</evidence>